<dbReference type="EMBL" id="CM055757">
    <property type="protein sequence ID" value="KAJ7988825.1"/>
    <property type="molecule type" value="Genomic_DNA"/>
</dbReference>
<gene>
    <name evidence="1" type="ORF">DPEC_G00313210</name>
</gene>
<protein>
    <submittedName>
        <fullName evidence="1">Uncharacterized protein</fullName>
    </submittedName>
</protein>
<evidence type="ECO:0000313" key="2">
    <source>
        <dbReference type="Proteomes" id="UP001157502"/>
    </source>
</evidence>
<dbReference type="Proteomes" id="UP001157502">
    <property type="component" value="Chromosome 30"/>
</dbReference>
<organism evidence="1 2">
    <name type="scientific">Dallia pectoralis</name>
    <name type="common">Alaska blackfish</name>
    <dbReference type="NCBI Taxonomy" id="75939"/>
    <lineage>
        <taxon>Eukaryota</taxon>
        <taxon>Metazoa</taxon>
        <taxon>Chordata</taxon>
        <taxon>Craniata</taxon>
        <taxon>Vertebrata</taxon>
        <taxon>Euteleostomi</taxon>
        <taxon>Actinopterygii</taxon>
        <taxon>Neopterygii</taxon>
        <taxon>Teleostei</taxon>
        <taxon>Protacanthopterygii</taxon>
        <taxon>Esociformes</taxon>
        <taxon>Umbridae</taxon>
        <taxon>Dallia</taxon>
    </lineage>
</organism>
<reference evidence="1" key="1">
    <citation type="submission" date="2021-05" db="EMBL/GenBank/DDBJ databases">
        <authorList>
            <person name="Pan Q."/>
            <person name="Jouanno E."/>
            <person name="Zahm M."/>
            <person name="Klopp C."/>
            <person name="Cabau C."/>
            <person name="Louis A."/>
            <person name="Berthelot C."/>
            <person name="Parey E."/>
            <person name="Roest Crollius H."/>
            <person name="Montfort J."/>
            <person name="Robinson-Rechavi M."/>
            <person name="Bouchez O."/>
            <person name="Lampietro C."/>
            <person name="Lopez Roques C."/>
            <person name="Donnadieu C."/>
            <person name="Postlethwait J."/>
            <person name="Bobe J."/>
            <person name="Dillon D."/>
            <person name="Chandos A."/>
            <person name="von Hippel F."/>
            <person name="Guiguen Y."/>
        </authorList>
    </citation>
    <scope>NUCLEOTIDE SEQUENCE</scope>
    <source>
        <strain evidence="1">YG-Jan2019</strain>
    </source>
</reference>
<accession>A0ACC2FBS5</accession>
<keyword evidence="2" id="KW-1185">Reference proteome</keyword>
<evidence type="ECO:0000313" key="1">
    <source>
        <dbReference type="EMBL" id="KAJ7988825.1"/>
    </source>
</evidence>
<proteinExistence type="predicted"/>
<name>A0ACC2FBS5_DALPE</name>
<comment type="caution">
    <text evidence="1">The sequence shown here is derived from an EMBL/GenBank/DDBJ whole genome shotgun (WGS) entry which is preliminary data.</text>
</comment>
<sequence length="488" mass="56196">MEDRPTSSGQLNRAIQESFDMMRDSLNCVNSALAENMDEFQALRSRAKQRAAIELLMESNLEMETNLSEVYQSLRDMSKGLTALEMDKDIQEASDLAEEFLRKKHHRIQKFLLDIEASITHLHELCGFKNRRIDQLEAEKLQLKEENAAHQLQIRRLRDTIMSGETRQAQDMKSVDTSVHELMEDDMKVMQTTTSHVSTLSSDRFVEEEQARVKTARHLSIMTPDSGPVEKPLRRRPVQSTMWVLKNLMSKKADWKEDLERYKREIVDEGILESMMMGKTYQVDMQSQVTNLKLLSQAAAKGQISPELHCMAKDLITSIQDMEGLRLACLLQKFTAFKSIKQVSKTLTVRMRAARELKDGRSLKEMYSFMTKLDVYRKQVLEGWSAKRAAVERNRKTCLAQMLYLFNEIRKDCKLHLCPPVPRPSEPRPLLTVEPCKLARSPTAAVKRCYRLPPIAEAIPLVPARAETKRPALIKKRSGERYRNPVNS</sequence>